<dbReference type="STRING" id="407821.A0A087UJT2"/>
<evidence type="ECO:0000313" key="7">
    <source>
        <dbReference type="Proteomes" id="UP000054359"/>
    </source>
</evidence>
<evidence type="ECO:0000256" key="4">
    <source>
        <dbReference type="ARBA" id="ARBA00023098"/>
    </source>
</evidence>
<dbReference type="SUPFAM" id="SSF53474">
    <property type="entry name" value="alpha/beta-Hydrolases"/>
    <property type="match status" value="1"/>
</dbReference>
<dbReference type="Pfam" id="PF03403">
    <property type="entry name" value="PAF-AH_p_II"/>
    <property type="match status" value="1"/>
</dbReference>
<dbReference type="Gene3D" id="3.40.50.1820">
    <property type="entry name" value="alpha/beta hydrolase"/>
    <property type="match status" value="1"/>
</dbReference>
<dbReference type="EMBL" id="KK120142">
    <property type="protein sequence ID" value="KFM77621.1"/>
    <property type="molecule type" value="Genomic_DNA"/>
</dbReference>
<sequence>MERTKSLIHEGKRHLPLPTGPYTVGCNDIMTSFLKFGVFVRLYYPAESQGILERHLQWPLWIPNKEYLNGYAARIGVPPFFYRIFHHILVGKLYIPAIWQAPLRPTDKKYPLVIFSHGLSGWRTSYSALCLELASYGFVVAAVEHRDHSASASFYKKQARMSVSGSNPGSTLCDLNNVCDVPMQFEWNDVTDGKWDLASAIQDIGPFCHAKEWMLYQPANKENEANLRSRQVRYRSKECSEVLDLLENLNLGRFVANVVDQNFDSRMFKNQLDLTKSFFIGHSFGGATGILCLATEVRFRAGILLDPWMFPFFEDQSPFSMISKPFLCLLIKSFQTEASMEVIKCLQKMTRDGIFVTMKKAYHRDLCDAPFVPKFPFCLPAKAGFRIERFAALDLSADIILQYLGSFTGGCVKASSSKLISLREKYLVDED</sequence>
<keyword evidence="4" id="KW-0443">Lipid metabolism</keyword>
<dbReference type="Proteomes" id="UP000054359">
    <property type="component" value="Unassembled WGS sequence"/>
</dbReference>
<accession>A0A087UJT2</accession>
<keyword evidence="7" id="KW-1185">Reference proteome</keyword>
<organism evidence="6 7">
    <name type="scientific">Stegodyphus mimosarum</name>
    <name type="common">African social velvet spider</name>
    <dbReference type="NCBI Taxonomy" id="407821"/>
    <lineage>
        <taxon>Eukaryota</taxon>
        <taxon>Metazoa</taxon>
        <taxon>Ecdysozoa</taxon>
        <taxon>Arthropoda</taxon>
        <taxon>Chelicerata</taxon>
        <taxon>Arachnida</taxon>
        <taxon>Araneae</taxon>
        <taxon>Araneomorphae</taxon>
        <taxon>Entelegynae</taxon>
        <taxon>Eresoidea</taxon>
        <taxon>Eresidae</taxon>
        <taxon>Stegodyphus</taxon>
    </lineage>
</organism>
<feature type="non-terminal residue" evidence="6">
    <location>
        <position position="431"/>
    </location>
</feature>
<evidence type="ECO:0000256" key="2">
    <source>
        <dbReference type="ARBA" id="ARBA00022801"/>
    </source>
</evidence>
<dbReference type="InterPro" id="IPR016715">
    <property type="entry name" value="PAF_acetylhydro_eukaryote"/>
</dbReference>
<proteinExistence type="predicted"/>
<dbReference type="OrthoDB" id="2363873at2759"/>
<evidence type="ECO:0000256" key="1">
    <source>
        <dbReference type="ARBA" id="ARBA00013201"/>
    </source>
</evidence>
<protein>
    <recommendedName>
        <fullName evidence="1">1-alkyl-2-acetylglycerophosphocholine esterase</fullName>
        <ecNumber evidence="1">3.1.1.47</ecNumber>
    </recommendedName>
</protein>
<reference evidence="6 7" key="1">
    <citation type="submission" date="2013-11" db="EMBL/GenBank/DDBJ databases">
        <title>Genome sequencing of Stegodyphus mimosarum.</title>
        <authorList>
            <person name="Bechsgaard J."/>
        </authorList>
    </citation>
    <scope>NUCLEOTIDE SEQUENCE [LARGE SCALE GENOMIC DNA]</scope>
</reference>
<keyword evidence="2 6" id="KW-0378">Hydrolase</keyword>
<name>A0A087UJT2_STEMI</name>
<feature type="active site" description="Charge relay system" evidence="5">
    <location>
        <position position="363"/>
    </location>
</feature>
<dbReference type="PIRSF" id="PIRSF018169">
    <property type="entry name" value="PAF_acetylhydrolase"/>
    <property type="match status" value="1"/>
</dbReference>
<evidence type="ECO:0000256" key="5">
    <source>
        <dbReference type="PIRSR" id="PIRSR018169-1"/>
    </source>
</evidence>
<dbReference type="OMA" id="CHAKEWM"/>
<evidence type="ECO:0000256" key="3">
    <source>
        <dbReference type="ARBA" id="ARBA00022963"/>
    </source>
</evidence>
<dbReference type="PANTHER" id="PTHR10272:SF0">
    <property type="entry name" value="PLATELET-ACTIVATING FACTOR ACETYLHYDROLASE"/>
    <property type="match status" value="1"/>
</dbReference>
<keyword evidence="3" id="KW-0442">Lipid degradation</keyword>
<dbReference type="InterPro" id="IPR029058">
    <property type="entry name" value="AB_hydrolase_fold"/>
</dbReference>
<gene>
    <name evidence="6" type="ORF">X975_25965</name>
</gene>
<dbReference type="EC" id="3.1.1.47" evidence="1"/>
<evidence type="ECO:0000313" key="6">
    <source>
        <dbReference type="EMBL" id="KFM77621.1"/>
    </source>
</evidence>
<dbReference type="AlphaFoldDB" id="A0A087UJT2"/>
<dbReference type="GO" id="GO:0016042">
    <property type="term" value="P:lipid catabolic process"/>
    <property type="evidence" value="ECO:0007669"/>
    <property type="project" value="UniProtKB-KW"/>
</dbReference>
<feature type="active site" description="Charge relay system" evidence="5">
    <location>
        <position position="306"/>
    </location>
</feature>
<dbReference type="PANTHER" id="PTHR10272">
    <property type="entry name" value="PLATELET-ACTIVATING FACTOR ACETYLHYDROLASE"/>
    <property type="match status" value="1"/>
</dbReference>
<dbReference type="GO" id="GO:0003847">
    <property type="term" value="F:1-alkyl-2-acetylglycerophosphocholine esterase activity"/>
    <property type="evidence" value="ECO:0007669"/>
    <property type="project" value="UniProtKB-EC"/>
</dbReference>
<feature type="active site" description="Nucleophile" evidence="5">
    <location>
        <position position="283"/>
    </location>
</feature>